<dbReference type="InterPro" id="IPR003719">
    <property type="entry name" value="Phenazine_PhzF-like"/>
</dbReference>
<accession>A0A6L7GHX0</accession>
<keyword evidence="2 4" id="KW-0413">Isomerase</keyword>
<proteinExistence type="inferred from homology"/>
<keyword evidence="5" id="KW-1185">Reference proteome</keyword>
<comment type="caution">
    <text evidence="4">The sequence shown here is derived from an EMBL/GenBank/DDBJ whole genome shotgun (WGS) entry which is preliminary data.</text>
</comment>
<gene>
    <name evidence="4" type="ORF">GRI44_10285</name>
</gene>
<reference evidence="4 5" key="1">
    <citation type="submission" date="2019-12" db="EMBL/GenBank/DDBJ databases">
        <title>Genomic-based taxomic classification of the family Erythrobacteraceae.</title>
        <authorList>
            <person name="Xu L."/>
        </authorList>
    </citation>
    <scope>NUCLEOTIDE SEQUENCE [LARGE SCALE GENOMIC DNA]</scope>
    <source>
        <strain evidence="4 5">KCTC 52259</strain>
    </source>
</reference>
<dbReference type="RefSeq" id="WP_160601702.1">
    <property type="nucleotide sequence ID" value="NZ_WTYU01000002.1"/>
</dbReference>
<evidence type="ECO:0000313" key="5">
    <source>
        <dbReference type="Proteomes" id="UP000473531"/>
    </source>
</evidence>
<evidence type="ECO:0000256" key="3">
    <source>
        <dbReference type="PIRSR" id="PIRSR016184-1"/>
    </source>
</evidence>
<dbReference type="PANTHER" id="PTHR13774:SF17">
    <property type="entry name" value="PHENAZINE BIOSYNTHESIS-LIKE DOMAIN-CONTAINING PROTEIN"/>
    <property type="match status" value="1"/>
</dbReference>
<evidence type="ECO:0000256" key="1">
    <source>
        <dbReference type="ARBA" id="ARBA00008270"/>
    </source>
</evidence>
<evidence type="ECO:0000313" key="4">
    <source>
        <dbReference type="EMBL" id="MXP15135.1"/>
    </source>
</evidence>
<comment type="similarity">
    <text evidence="1">Belongs to the PhzF family.</text>
</comment>
<feature type="active site" evidence="3">
    <location>
        <position position="46"/>
    </location>
</feature>
<protein>
    <submittedName>
        <fullName evidence="4">PhzF family phenazine biosynthesis isomerase</fullName>
    </submittedName>
</protein>
<evidence type="ECO:0000256" key="2">
    <source>
        <dbReference type="ARBA" id="ARBA00023235"/>
    </source>
</evidence>
<dbReference type="PIRSF" id="PIRSF016184">
    <property type="entry name" value="PhzC_PhzF"/>
    <property type="match status" value="1"/>
</dbReference>
<dbReference type="Gene3D" id="3.10.310.10">
    <property type="entry name" value="Diaminopimelate Epimerase, Chain A, domain 1"/>
    <property type="match status" value="2"/>
</dbReference>
<name>A0A6L7GHX0_9SPHN</name>
<dbReference type="AlphaFoldDB" id="A0A6L7GHX0"/>
<dbReference type="EMBL" id="WTYU01000002">
    <property type="protein sequence ID" value="MXP15135.1"/>
    <property type="molecule type" value="Genomic_DNA"/>
</dbReference>
<dbReference type="GO" id="GO:0005737">
    <property type="term" value="C:cytoplasm"/>
    <property type="evidence" value="ECO:0007669"/>
    <property type="project" value="TreeGrafter"/>
</dbReference>
<dbReference type="SUPFAM" id="SSF54506">
    <property type="entry name" value="Diaminopimelate epimerase-like"/>
    <property type="match status" value="1"/>
</dbReference>
<organism evidence="4 5">
    <name type="scientific">Allopontixanthobacter confluentis</name>
    <dbReference type="NCBI Taxonomy" id="1849021"/>
    <lineage>
        <taxon>Bacteria</taxon>
        <taxon>Pseudomonadati</taxon>
        <taxon>Pseudomonadota</taxon>
        <taxon>Alphaproteobacteria</taxon>
        <taxon>Sphingomonadales</taxon>
        <taxon>Erythrobacteraceae</taxon>
        <taxon>Allopontixanthobacter</taxon>
    </lineage>
</organism>
<dbReference type="NCBIfam" id="TIGR00654">
    <property type="entry name" value="PhzF_family"/>
    <property type="match status" value="1"/>
</dbReference>
<dbReference type="Pfam" id="PF02567">
    <property type="entry name" value="PhzC-PhzF"/>
    <property type="match status" value="1"/>
</dbReference>
<dbReference type="GO" id="GO:0016853">
    <property type="term" value="F:isomerase activity"/>
    <property type="evidence" value="ECO:0007669"/>
    <property type="project" value="UniProtKB-KW"/>
</dbReference>
<sequence length="275" mass="29287">MKLPYYHVDAFANQPFSGNQAAVMPLDAWLPDDVLQAIGEENNFAETAFVVADATGEADWELRWFTPTSEVAMCGHATLAAGHVLLSRDDAGRVTFRTKAAGILEVRTSGAAYELSLPLTLVEPREHAELLDALGVTGEVFESVSGAEATAIVLLDDEAAVRAINPDIRKLTDIDLMAICTARGDNSDIVSRVFVPAWGVDEDSVTGSAHAALAPFWVPRLGKDEFTAHQASKRGGDLTCRLENGQLSNGGPSNGRAWLGGECVTVVEGVFYLAG</sequence>
<dbReference type="Proteomes" id="UP000473531">
    <property type="component" value="Unassembled WGS sequence"/>
</dbReference>
<dbReference type="OrthoDB" id="9788221at2"/>
<dbReference type="PANTHER" id="PTHR13774">
    <property type="entry name" value="PHENAZINE BIOSYNTHESIS PROTEIN"/>
    <property type="match status" value="1"/>
</dbReference>